<feature type="region of interest" description="Disordered" evidence="1">
    <location>
        <begin position="292"/>
        <end position="315"/>
    </location>
</feature>
<accession>A0A1I2KDE3</accession>
<sequence>MDVTDYVHHAGVRLALYRWGIADGRPVVVLVHGYPDRASVWDGVAEALADRYDVVAYDVRGAGRSSAPRRVADYALEHLVGDLAAVIDAVRSHQMVHLVGHDWGSIQSWAALSAPALAGRIASFTSISGPDIEYARAWLRRRLASRRLRHIAGALRQLAHSWYIGAFLIPGLGALPWRLGLAAHWPWWLSRTEAVSVPPDPMRARDGRHGVKLYRANFAPRLRPPRPRRVEVPVQLIVPLRDRYVRPALFDDLADMVPRLHRREVDAGHWLPLAQPRALAAWIAEHVEANRSLQPSGSSPAGGSRAQLTTPPVCG</sequence>
<organism evidence="3 4">
    <name type="scientific">Fontimonas thermophila</name>
    <dbReference type="NCBI Taxonomy" id="1076937"/>
    <lineage>
        <taxon>Bacteria</taxon>
        <taxon>Pseudomonadati</taxon>
        <taxon>Pseudomonadota</taxon>
        <taxon>Gammaproteobacteria</taxon>
        <taxon>Nevskiales</taxon>
        <taxon>Nevskiaceae</taxon>
        <taxon>Fontimonas</taxon>
    </lineage>
</organism>
<dbReference type="Pfam" id="PF00561">
    <property type="entry name" value="Abhydrolase_1"/>
    <property type="match status" value="1"/>
</dbReference>
<dbReference type="InterPro" id="IPR000073">
    <property type="entry name" value="AB_hydrolase_1"/>
</dbReference>
<reference evidence="3 4" key="1">
    <citation type="submission" date="2016-10" db="EMBL/GenBank/DDBJ databases">
        <authorList>
            <person name="de Groot N.N."/>
        </authorList>
    </citation>
    <scope>NUCLEOTIDE SEQUENCE [LARGE SCALE GENOMIC DNA]</scope>
    <source>
        <strain evidence="3 4">DSM 23609</strain>
    </source>
</reference>
<dbReference type="SUPFAM" id="SSF53474">
    <property type="entry name" value="alpha/beta-Hydrolases"/>
    <property type="match status" value="1"/>
</dbReference>
<dbReference type="OrthoDB" id="9780765at2"/>
<evidence type="ECO:0000313" key="3">
    <source>
        <dbReference type="EMBL" id="SFF64329.1"/>
    </source>
</evidence>
<evidence type="ECO:0000259" key="2">
    <source>
        <dbReference type="Pfam" id="PF00561"/>
    </source>
</evidence>
<dbReference type="AlphaFoldDB" id="A0A1I2KDE3"/>
<dbReference type="RefSeq" id="WP_091535520.1">
    <property type="nucleotide sequence ID" value="NZ_FOOC01000016.1"/>
</dbReference>
<dbReference type="InterPro" id="IPR029058">
    <property type="entry name" value="AB_hydrolase_fold"/>
</dbReference>
<evidence type="ECO:0000256" key="1">
    <source>
        <dbReference type="SAM" id="MobiDB-lite"/>
    </source>
</evidence>
<gene>
    <name evidence="3" type="ORF">SAMN04488120_11612</name>
</gene>
<dbReference type="PANTHER" id="PTHR43329">
    <property type="entry name" value="EPOXIDE HYDROLASE"/>
    <property type="match status" value="1"/>
</dbReference>
<feature type="compositionally biased region" description="Low complexity" evidence="1">
    <location>
        <begin position="295"/>
        <end position="304"/>
    </location>
</feature>
<proteinExistence type="predicted"/>
<dbReference type="Gene3D" id="3.40.50.1820">
    <property type="entry name" value="alpha/beta hydrolase"/>
    <property type="match status" value="1"/>
</dbReference>
<protein>
    <submittedName>
        <fullName evidence="3">Pimeloyl-ACP methyl ester carboxylesterase</fullName>
    </submittedName>
</protein>
<dbReference type="EMBL" id="FOOC01000016">
    <property type="protein sequence ID" value="SFF64329.1"/>
    <property type="molecule type" value="Genomic_DNA"/>
</dbReference>
<evidence type="ECO:0000313" key="4">
    <source>
        <dbReference type="Proteomes" id="UP000199771"/>
    </source>
</evidence>
<name>A0A1I2KDE3_9GAMM</name>
<feature type="compositionally biased region" description="Polar residues" evidence="1">
    <location>
        <begin position="306"/>
        <end position="315"/>
    </location>
</feature>
<dbReference type="Proteomes" id="UP000199771">
    <property type="component" value="Unassembled WGS sequence"/>
</dbReference>
<dbReference type="STRING" id="1076937.SAMN04488120_11612"/>
<keyword evidence="4" id="KW-1185">Reference proteome</keyword>
<feature type="domain" description="AB hydrolase-1" evidence="2">
    <location>
        <begin position="26"/>
        <end position="141"/>
    </location>
</feature>